<sequence length="106" mass="11622">MPTDSELLIATWSCHEGLPLISPYITVLARTQVRILTIRCVSVRRSSPACCRPERSFADICTDDDDDHDDDSLISCTIARILNVSCSRSIGFSASFSKLHSDSAST</sequence>
<evidence type="ECO:0000313" key="1">
    <source>
        <dbReference type="EnsemblMetazoa" id="ACOM030285-PA.1"/>
    </source>
</evidence>
<organism evidence="1">
    <name type="scientific">Anopheles coluzzii</name>
    <name type="common">African malaria mosquito</name>
    <dbReference type="NCBI Taxonomy" id="1518534"/>
    <lineage>
        <taxon>Eukaryota</taxon>
        <taxon>Metazoa</taxon>
        <taxon>Ecdysozoa</taxon>
        <taxon>Arthropoda</taxon>
        <taxon>Hexapoda</taxon>
        <taxon>Insecta</taxon>
        <taxon>Pterygota</taxon>
        <taxon>Neoptera</taxon>
        <taxon>Endopterygota</taxon>
        <taxon>Diptera</taxon>
        <taxon>Nematocera</taxon>
        <taxon>Culicoidea</taxon>
        <taxon>Culicidae</taxon>
        <taxon>Anophelinae</taxon>
        <taxon>Anopheles</taxon>
    </lineage>
</organism>
<name>A0A8W7PFJ0_ANOCL</name>
<dbReference type="Proteomes" id="UP000075882">
    <property type="component" value="Unassembled WGS sequence"/>
</dbReference>
<proteinExistence type="predicted"/>
<reference evidence="1" key="1">
    <citation type="submission" date="2022-08" db="UniProtKB">
        <authorList>
            <consortium name="EnsemblMetazoa"/>
        </authorList>
    </citation>
    <scope>IDENTIFICATION</scope>
</reference>
<dbReference type="EnsemblMetazoa" id="ACOM030285-RA">
    <property type="protein sequence ID" value="ACOM030285-PA.1"/>
    <property type="gene ID" value="ACOM030285"/>
</dbReference>
<dbReference type="AlphaFoldDB" id="A0A8W7PFJ0"/>
<accession>A0A8W7PFJ0</accession>
<protein>
    <submittedName>
        <fullName evidence="1">Uncharacterized protein</fullName>
    </submittedName>
</protein>